<dbReference type="Proteomes" id="UP000295773">
    <property type="component" value="Unassembled WGS sequence"/>
</dbReference>
<accession>A0A4R3TNX3</accession>
<comment type="caution">
    <text evidence="2">The sequence shown here is derived from an EMBL/GenBank/DDBJ whole genome shotgun (WGS) entry which is preliminary data.</text>
</comment>
<evidence type="ECO:0000259" key="1">
    <source>
        <dbReference type="Pfam" id="PF23343"/>
    </source>
</evidence>
<sequence length="337" mass="39575">MALKKEIEISKPFDTIITKYPDGTIAVKKLNFTAFKKVSGYECITDEERLAEKYDRQYKKTETYSDFVAQWADAKRSREIELQGGFLDIASAEKPAFAKSAFESISDDARKKSAEEKRRAKVLYNIAKTRNKIFDIARSNDFNYFVTLTFNSECCDRYSFSACSSKVRKYLNNFRSLHKDTCPNFKYLLVHEQHKDGAYHYHGLIYLEDDSLLTYDNVRSNQYKRRYHKDLPIYNWSNWHNGFSTVSKIQDQAACRSYILKYISKNIDDDYQKGQRHFYYSQNCLKPVKESVVSNKQLLLLLNQVYKTDKSIGYESTVDEINDYINMIADYQYGIDL</sequence>
<feature type="domain" description="Replication-associated protein ORF2/G2P" evidence="1">
    <location>
        <begin position="143"/>
        <end position="266"/>
    </location>
</feature>
<dbReference type="EMBL" id="SMBP01000001">
    <property type="protein sequence ID" value="TCU63494.1"/>
    <property type="molecule type" value="Genomic_DNA"/>
</dbReference>
<evidence type="ECO:0000313" key="2">
    <source>
        <dbReference type="EMBL" id="TCU63494.1"/>
    </source>
</evidence>
<dbReference type="RefSeq" id="WP_132223258.1">
    <property type="nucleotide sequence ID" value="NZ_JANKBG010000001.1"/>
</dbReference>
<proteinExistence type="predicted"/>
<gene>
    <name evidence="2" type="ORF">EDD61_101146</name>
</gene>
<dbReference type="InterPro" id="IPR056906">
    <property type="entry name" value="ORF2/G2P_dom"/>
</dbReference>
<dbReference type="Pfam" id="PF23343">
    <property type="entry name" value="REP_ORF2-G2P"/>
    <property type="match status" value="1"/>
</dbReference>
<protein>
    <submittedName>
        <fullName evidence="2">Bacteriophage replication gene A protein</fullName>
    </submittedName>
</protein>
<name>A0A4R3TNX3_9FIRM</name>
<organism evidence="2 3">
    <name type="scientific">Longicatena caecimuris</name>
    <dbReference type="NCBI Taxonomy" id="1796635"/>
    <lineage>
        <taxon>Bacteria</taxon>
        <taxon>Bacillati</taxon>
        <taxon>Bacillota</taxon>
        <taxon>Erysipelotrichia</taxon>
        <taxon>Erysipelotrichales</taxon>
        <taxon>Erysipelotrichaceae</taxon>
        <taxon>Longicatena</taxon>
    </lineage>
</organism>
<dbReference type="AlphaFoldDB" id="A0A4R3TNX3"/>
<evidence type="ECO:0000313" key="3">
    <source>
        <dbReference type="Proteomes" id="UP000295773"/>
    </source>
</evidence>
<reference evidence="2 3" key="1">
    <citation type="submission" date="2019-03" db="EMBL/GenBank/DDBJ databases">
        <title>Genomic Encyclopedia of Type Strains, Phase IV (KMG-IV): sequencing the most valuable type-strain genomes for metagenomic binning, comparative biology and taxonomic classification.</title>
        <authorList>
            <person name="Goeker M."/>
        </authorList>
    </citation>
    <scope>NUCLEOTIDE SEQUENCE [LARGE SCALE GENOMIC DNA]</scope>
    <source>
        <strain evidence="2 3">DSM 29481</strain>
    </source>
</reference>
<keyword evidence="3" id="KW-1185">Reference proteome</keyword>